<organism evidence="2 3">
    <name type="scientific">Mycolicibacterium peregrinum</name>
    <name type="common">Mycobacterium peregrinum</name>
    <dbReference type="NCBI Taxonomy" id="43304"/>
    <lineage>
        <taxon>Bacteria</taxon>
        <taxon>Bacillati</taxon>
        <taxon>Actinomycetota</taxon>
        <taxon>Actinomycetes</taxon>
        <taxon>Mycobacteriales</taxon>
        <taxon>Mycobacteriaceae</taxon>
        <taxon>Mycolicibacterium</taxon>
    </lineage>
</organism>
<evidence type="ECO:0000313" key="3">
    <source>
        <dbReference type="Proteomes" id="UP000297792"/>
    </source>
</evidence>
<keyword evidence="3" id="KW-1185">Reference proteome</keyword>
<proteinExistence type="predicted"/>
<dbReference type="Proteomes" id="UP000297792">
    <property type="component" value="Unassembled WGS sequence"/>
</dbReference>
<dbReference type="PROSITE" id="PS50943">
    <property type="entry name" value="HTH_CROC1"/>
    <property type="match status" value="1"/>
</dbReference>
<name>A0A4Z0HKQ8_MYCPR</name>
<dbReference type="Pfam" id="PF01381">
    <property type="entry name" value="HTH_3"/>
    <property type="match status" value="1"/>
</dbReference>
<feature type="region of interest" description="Disordered" evidence="1">
    <location>
        <begin position="75"/>
        <end position="119"/>
    </location>
</feature>
<dbReference type="CDD" id="cd00093">
    <property type="entry name" value="HTH_XRE"/>
    <property type="match status" value="1"/>
</dbReference>
<dbReference type="GO" id="GO:0003677">
    <property type="term" value="F:DNA binding"/>
    <property type="evidence" value="ECO:0007669"/>
    <property type="project" value="InterPro"/>
</dbReference>
<dbReference type="EMBL" id="RWKA01000018">
    <property type="protein sequence ID" value="TGB37924.1"/>
    <property type="molecule type" value="Genomic_DNA"/>
</dbReference>
<dbReference type="InterPro" id="IPR010982">
    <property type="entry name" value="Lambda_DNA-bd_dom_sf"/>
</dbReference>
<sequence length="119" mass="12975">MDASRINKAVGAELRAARARQGWTREQLEAESGVSVVSIRRYEGGSRSVPVDTLVKLVVALKISISDIDKAIREATTDPSSAETATQSRRSDTGEAIHDRFRRATKARQRGENPPSLGE</sequence>
<protein>
    <submittedName>
        <fullName evidence="2">XRE family transcriptional regulator</fullName>
    </submittedName>
</protein>
<dbReference type="SMART" id="SM00530">
    <property type="entry name" value="HTH_XRE"/>
    <property type="match status" value="1"/>
</dbReference>
<feature type="compositionally biased region" description="Basic and acidic residues" evidence="1">
    <location>
        <begin position="89"/>
        <end position="99"/>
    </location>
</feature>
<evidence type="ECO:0000313" key="2">
    <source>
        <dbReference type="EMBL" id="TGB37924.1"/>
    </source>
</evidence>
<gene>
    <name evidence="2" type="ORF">EJD98_25600</name>
</gene>
<accession>A0A4Z0HKQ8</accession>
<dbReference type="Gene3D" id="1.10.260.40">
    <property type="entry name" value="lambda repressor-like DNA-binding domains"/>
    <property type="match status" value="1"/>
</dbReference>
<reference evidence="2 3" key="1">
    <citation type="submission" date="2018-12" db="EMBL/GenBank/DDBJ databases">
        <title>Draft genome sequences of Mycolicibacterium peregrinum isolated from a pig with lymphadenitis and from soil on the same Japanese pig farm.</title>
        <authorList>
            <person name="Komatsu T."/>
            <person name="Ohya K."/>
            <person name="Sawai K."/>
            <person name="Odoi J.O."/>
            <person name="Otsu K."/>
            <person name="Ota A."/>
            <person name="Ito T."/>
            <person name="Kawai M."/>
            <person name="Maruyama F."/>
        </authorList>
    </citation>
    <scope>NUCLEOTIDE SEQUENCE [LARGE SCALE GENOMIC DNA]</scope>
    <source>
        <strain evidence="2 3">138</strain>
    </source>
</reference>
<dbReference type="AlphaFoldDB" id="A0A4Z0HKQ8"/>
<feature type="compositionally biased region" description="Polar residues" evidence="1">
    <location>
        <begin position="77"/>
        <end position="88"/>
    </location>
</feature>
<comment type="caution">
    <text evidence="2">The sequence shown here is derived from an EMBL/GenBank/DDBJ whole genome shotgun (WGS) entry which is preliminary data.</text>
</comment>
<dbReference type="InterPro" id="IPR001387">
    <property type="entry name" value="Cro/C1-type_HTH"/>
</dbReference>
<evidence type="ECO:0000256" key="1">
    <source>
        <dbReference type="SAM" id="MobiDB-lite"/>
    </source>
</evidence>
<dbReference type="SUPFAM" id="SSF47413">
    <property type="entry name" value="lambda repressor-like DNA-binding domains"/>
    <property type="match status" value="1"/>
</dbReference>
<dbReference type="RefSeq" id="WP_135361641.1">
    <property type="nucleotide sequence ID" value="NZ_RWJZ01000016.1"/>
</dbReference>